<dbReference type="InterPro" id="IPR027417">
    <property type="entry name" value="P-loop_NTPase"/>
</dbReference>
<proteinExistence type="inferred from homology"/>
<protein>
    <recommendedName>
        <fullName evidence="9">Transcription-repair-coupling factor</fullName>
        <shortName evidence="9">TRCF</shortName>
        <ecNumber evidence="9">3.6.4.-</ecNumber>
    </recommendedName>
</protein>
<comment type="function">
    <text evidence="9">Couples transcription and DNA repair by recognizing RNA polymerase (RNAP) stalled at DNA lesions. Mediates ATP-dependent release of RNAP and its truncated transcript from the DNA, and recruitment of nucleotide excision repair machinery to the damaged site.</text>
</comment>
<dbReference type="InterPro" id="IPR037235">
    <property type="entry name" value="TRCF-like_C_D7"/>
</dbReference>
<dbReference type="Gene3D" id="3.30.2060.10">
    <property type="entry name" value="Penicillin-binding protein 1b domain"/>
    <property type="match status" value="1"/>
</dbReference>
<dbReference type="Gene3D" id="3.90.1150.50">
    <property type="entry name" value="Transcription-repair-coupling factor, D7 domain"/>
    <property type="match status" value="1"/>
</dbReference>
<accession>A0A5C6V8T3</accession>
<dbReference type="SMART" id="SM00982">
    <property type="entry name" value="TRCF"/>
    <property type="match status" value="1"/>
</dbReference>
<dbReference type="Pfam" id="PF00271">
    <property type="entry name" value="Helicase_C"/>
    <property type="match status" value="1"/>
</dbReference>
<dbReference type="InterPro" id="IPR001650">
    <property type="entry name" value="Helicase_C-like"/>
</dbReference>
<organism evidence="12 13">
    <name type="scientific">Luteibaculum oceani</name>
    <dbReference type="NCBI Taxonomy" id="1294296"/>
    <lineage>
        <taxon>Bacteria</taxon>
        <taxon>Pseudomonadati</taxon>
        <taxon>Bacteroidota</taxon>
        <taxon>Flavobacteriia</taxon>
        <taxon>Flavobacteriales</taxon>
        <taxon>Luteibaculaceae</taxon>
        <taxon>Luteibaculum</taxon>
    </lineage>
</organism>
<dbReference type="InterPro" id="IPR014001">
    <property type="entry name" value="Helicase_ATP-bd"/>
</dbReference>
<evidence type="ECO:0000256" key="1">
    <source>
        <dbReference type="ARBA" id="ARBA00022490"/>
    </source>
</evidence>
<dbReference type="InterPro" id="IPR041471">
    <property type="entry name" value="UvrB_inter"/>
</dbReference>
<dbReference type="Pfam" id="PF02559">
    <property type="entry name" value="CarD_TRCF_RID"/>
    <property type="match status" value="1"/>
</dbReference>
<evidence type="ECO:0000256" key="5">
    <source>
        <dbReference type="ARBA" id="ARBA00022806"/>
    </source>
</evidence>
<evidence type="ECO:0000256" key="3">
    <source>
        <dbReference type="ARBA" id="ARBA00022763"/>
    </source>
</evidence>
<evidence type="ECO:0000256" key="2">
    <source>
        <dbReference type="ARBA" id="ARBA00022741"/>
    </source>
</evidence>
<evidence type="ECO:0000256" key="9">
    <source>
        <dbReference type="HAMAP-Rule" id="MF_00969"/>
    </source>
</evidence>
<dbReference type="InterPro" id="IPR005118">
    <property type="entry name" value="TRCF_C"/>
</dbReference>
<dbReference type="SUPFAM" id="SSF141259">
    <property type="entry name" value="CarD-like"/>
    <property type="match status" value="1"/>
</dbReference>
<dbReference type="PANTHER" id="PTHR47964:SF1">
    <property type="entry name" value="ATP-DEPENDENT DNA HELICASE HOMOLOG RECG, CHLOROPLASTIC"/>
    <property type="match status" value="1"/>
</dbReference>
<dbReference type="GO" id="GO:0005737">
    <property type="term" value="C:cytoplasm"/>
    <property type="evidence" value="ECO:0007669"/>
    <property type="project" value="UniProtKB-SubCell"/>
</dbReference>
<feature type="domain" description="Helicase C-terminal" evidence="11">
    <location>
        <begin position="750"/>
        <end position="904"/>
    </location>
</feature>
<dbReference type="InterPro" id="IPR004576">
    <property type="entry name" value="Mfd"/>
</dbReference>
<evidence type="ECO:0000259" key="11">
    <source>
        <dbReference type="PROSITE" id="PS51194"/>
    </source>
</evidence>
<dbReference type="GO" id="GO:0016787">
    <property type="term" value="F:hydrolase activity"/>
    <property type="evidence" value="ECO:0007669"/>
    <property type="project" value="UniProtKB-KW"/>
</dbReference>
<keyword evidence="3 9" id="KW-0227">DNA damage</keyword>
<evidence type="ECO:0000256" key="4">
    <source>
        <dbReference type="ARBA" id="ARBA00022801"/>
    </source>
</evidence>
<keyword evidence="2 9" id="KW-0547">Nucleotide-binding</keyword>
<dbReference type="SUPFAM" id="SSF143517">
    <property type="entry name" value="TRCF domain-like"/>
    <property type="match status" value="1"/>
</dbReference>
<keyword evidence="6 9" id="KW-0067">ATP-binding</keyword>
<sequence length="1112" mass="125862">MQVNDLLGKFILHPKTELINRKIGERGIHLGLKGLVGSGAAMVAQATIRSSNKNHVFVLNDKEEAAYFLNDLENTDPDLKPLFFPDSSKLAYEELVTDNANVLMRAQVLSRIASGKPFTIVSYPQALAEKVVSKKKLSQNTLALSVGESYDTDFINEFLLGFGFERVDYVYEPGQFSIRGGIIDIYSFAKEDPYRIELFGDEVESIRFFDPGDQRSVRKVKKATIVPNVQSEKLSEIRESFLDFIPEETVLWIKSTELCIGKIEKSLELVQKQFEKLEGETKRLLPAEINVTGEEFAKGVVKFTTLEFGLNHPMAKETIVFNQKPQPSFNKNFDLLDGHFQKRAEQAFDNVIVCSNSKQVERLYRIFEDQQKEINFTPIPLGLAEGFEDEDINLVCFTDHQIFERYNRFRLKEGFKKNQQALTLKEISQLEPGDYVTHIDHGIGKFSGLETIDVDGKKQEAIRLVYRDNDILYVSIHSLHRISKYTGKEGNVPKVNKLGSQAWQNLKSKTKKKVKEIAFDLIKLYAKRKAAKGFAYAPDTYLQNELEASFIYEDTPDQLKATQDVKADMESEMPMDRLVCGDVGFGKTEIAIRAAFKAITDGKQVAVMVPTTVLSLQHYKSFKARMADFPCRVDYVNRFKTTKQNKDTLKDVADGKIDILIGTHRIISKDVKFKDLGLLILDEEQKFGVAVKDKLKTLRANIDCLTLTATPIPRTLQFSLMGARDLSIINTPPPNRYPVSTELIPFSEERIRDAITYEVSRGGQVFFVHNRVQNIMEVAGMIKRLCPGVNVGVGHGQMDGTKLEKVMVDFTDGLFDVLVATTIIESGIDITNANTILVNNAQNFGLSDLHQLRGRVGRSNKKAFCYLIAPPLHALPDDSRKRLQALVQFSDLGSGMSIAMRDLDIRGAGDLLGGEQSGFINDMGFETYKKILDEAVRELKETEFKDLFEKENKAKAANPIEECVIETDLQLLIPDWYVNNITERLSLYKELDDIEDEDTLKQFEEQLKDRFGDIPEESMELLDTLRLRWLGKDIGFERLKIKSGKMLGYFIADKDSMYFQSEAFTKILQFVASGKNCKLKEKNGKLYMIFEGINTVKKALNALAPLQVEALV</sequence>
<dbReference type="GO" id="GO:0006355">
    <property type="term" value="P:regulation of DNA-templated transcription"/>
    <property type="evidence" value="ECO:0007669"/>
    <property type="project" value="UniProtKB-UniRule"/>
</dbReference>
<comment type="similarity">
    <text evidence="9">In the N-terminal section; belongs to the UvrB family.</text>
</comment>
<dbReference type="InterPro" id="IPR036101">
    <property type="entry name" value="CarD-like/TRCF_RID_sf"/>
</dbReference>
<dbReference type="Pfam" id="PF00270">
    <property type="entry name" value="DEAD"/>
    <property type="match status" value="1"/>
</dbReference>
<gene>
    <name evidence="9 12" type="primary">mfd</name>
    <name evidence="12" type="ORF">FRX97_04750</name>
</gene>
<keyword evidence="5" id="KW-0347">Helicase</keyword>
<reference evidence="12 13" key="1">
    <citation type="submission" date="2019-08" db="EMBL/GenBank/DDBJ databases">
        <title>Genome of Luteibaculum oceani JCM 18817.</title>
        <authorList>
            <person name="Bowman J.P."/>
        </authorList>
    </citation>
    <scope>NUCLEOTIDE SEQUENCE [LARGE SCALE GENOMIC DNA]</scope>
    <source>
        <strain evidence="12 13">JCM 18817</strain>
    </source>
</reference>
<dbReference type="GO" id="GO:0000716">
    <property type="term" value="P:transcription-coupled nucleotide-excision repair, DNA damage recognition"/>
    <property type="evidence" value="ECO:0007669"/>
    <property type="project" value="UniProtKB-UniRule"/>
</dbReference>
<comment type="subcellular location">
    <subcellularLocation>
        <location evidence="9">Cytoplasm</location>
    </subcellularLocation>
</comment>
<dbReference type="Pfam" id="PF03461">
    <property type="entry name" value="TRCF"/>
    <property type="match status" value="1"/>
</dbReference>
<dbReference type="Gene3D" id="2.40.10.170">
    <property type="match status" value="1"/>
</dbReference>
<keyword evidence="8 9" id="KW-0234">DNA repair</keyword>
<keyword evidence="7 9" id="KW-0238">DNA-binding</keyword>
<dbReference type="Proteomes" id="UP000321168">
    <property type="component" value="Unassembled WGS sequence"/>
</dbReference>
<keyword evidence="13" id="KW-1185">Reference proteome</keyword>
<dbReference type="CDD" id="cd17991">
    <property type="entry name" value="DEXHc_TRCF"/>
    <property type="match status" value="1"/>
</dbReference>
<dbReference type="NCBIfam" id="TIGR00580">
    <property type="entry name" value="mfd"/>
    <property type="match status" value="1"/>
</dbReference>
<dbReference type="SMART" id="SM01058">
    <property type="entry name" value="CarD_TRCF"/>
    <property type="match status" value="1"/>
</dbReference>
<comment type="caution">
    <text evidence="12">The sequence shown here is derived from an EMBL/GenBank/DDBJ whole genome shotgun (WGS) entry which is preliminary data.</text>
</comment>
<name>A0A5C6V8T3_9FLAO</name>
<evidence type="ECO:0000259" key="10">
    <source>
        <dbReference type="PROSITE" id="PS51192"/>
    </source>
</evidence>
<keyword evidence="1 9" id="KW-0963">Cytoplasm</keyword>
<feature type="domain" description="Helicase ATP-binding" evidence="10">
    <location>
        <begin position="568"/>
        <end position="729"/>
    </location>
</feature>
<dbReference type="InterPro" id="IPR011545">
    <property type="entry name" value="DEAD/DEAH_box_helicase_dom"/>
</dbReference>
<dbReference type="RefSeq" id="WP_147013929.1">
    <property type="nucleotide sequence ID" value="NZ_VORB01000003.1"/>
</dbReference>
<dbReference type="InterPro" id="IPR047112">
    <property type="entry name" value="RecG/Mfd"/>
</dbReference>
<keyword evidence="4 9" id="KW-0378">Hydrolase</keyword>
<evidence type="ECO:0000256" key="6">
    <source>
        <dbReference type="ARBA" id="ARBA00022840"/>
    </source>
</evidence>
<dbReference type="PROSITE" id="PS51192">
    <property type="entry name" value="HELICASE_ATP_BIND_1"/>
    <property type="match status" value="1"/>
</dbReference>
<evidence type="ECO:0000256" key="7">
    <source>
        <dbReference type="ARBA" id="ARBA00023125"/>
    </source>
</evidence>
<dbReference type="SMART" id="SM00487">
    <property type="entry name" value="DEXDc"/>
    <property type="match status" value="1"/>
</dbReference>
<dbReference type="Gene3D" id="3.40.50.300">
    <property type="entry name" value="P-loop containing nucleotide triphosphate hydrolases"/>
    <property type="match status" value="2"/>
</dbReference>
<dbReference type="OrthoDB" id="9804325at2"/>
<dbReference type="SUPFAM" id="SSF52540">
    <property type="entry name" value="P-loop containing nucleoside triphosphate hydrolases"/>
    <property type="match status" value="4"/>
</dbReference>
<dbReference type="Pfam" id="PF17757">
    <property type="entry name" value="UvrB_inter"/>
    <property type="match status" value="1"/>
</dbReference>
<dbReference type="PROSITE" id="PS51194">
    <property type="entry name" value="HELICASE_CTER"/>
    <property type="match status" value="1"/>
</dbReference>
<dbReference type="SMART" id="SM00490">
    <property type="entry name" value="HELICc"/>
    <property type="match status" value="1"/>
</dbReference>
<dbReference type="InterPro" id="IPR003711">
    <property type="entry name" value="CarD-like/TRCF_RID"/>
</dbReference>
<dbReference type="HAMAP" id="MF_00969">
    <property type="entry name" value="TRCF"/>
    <property type="match status" value="1"/>
</dbReference>
<dbReference type="EC" id="3.6.4.-" evidence="9"/>
<dbReference type="GO" id="GO:0003678">
    <property type="term" value="F:DNA helicase activity"/>
    <property type="evidence" value="ECO:0007669"/>
    <property type="project" value="TreeGrafter"/>
</dbReference>
<dbReference type="EMBL" id="VORB01000003">
    <property type="protein sequence ID" value="TXC81832.1"/>
    <property type="molecule type" value="Genomic_DNA"/>
</dbReference>
<evidence type="ECO:0000313" key="13">
    <source>
        <dbReference type="Proteomes" id="UP000321168"/>
    </source>
</evidence>
<dbReference type="PANTHER" id="PTHR47964">
    <property type="entry name" value="ATP-DEPENDENT DNA HELICASE HOMOLOG RECG, CHLOROPLASTIC"/>
    <property type="match status" value="1"/>
</dbReference>
<dbReference type="AlphaFoldDB" id="A0A5C6V8T3"/>
<dbReference type="GO" id="GO:0005524">
    <property type="term" value="F:ATP binding"/>
    <property type="evidence" value="ECO:0007669"/>
    <property type="project" value="UniProtKB-UniRule"/>
</dbReference>
<evidence type="ECO:0000256" key="8">
    <source>
        <dbReference type="ARBA" id="ARBA00023204"/>
    </source>
</evidence>
<dbReference type="GO" id="GO:0003684">
    <property type="term" value="F:damaged DNA binding"/>
    <property type="evidence" value="ECO:0007669"/>
    <property type="project" value="InterPro"/>
</dbReference>
<evidence type="ECO:0000313" key="12">
    <source>
        <dbReference type="EMBL" id="TXC81832.1"/>
    </source>
</evidence>
<comment type="similarity">
    <text evidence="9">In the C-terminal section; belongs to the helicase family. RecG subfamily.</text>
</comment>